<feature type="region of interest" description="Disordered" evidence="1">
    <location>
        <begin position="1"/>
        <end position="25"/>
    </location>
</feature>
<dbReference type="Pfam" id="PF20241">
    <property type="entry name" value="DUF6598"/>
    <property type="match status" value="1"/>
</dbReference>
<evidence type="ECO:0000313" key="4">
    <source>
        <dbReference type="Proteomes" id="UP000479710"/>
    </source>
</evidence>
<evidence type="ECO:0000256" key="1">
    <source>
        <dbReference type="SAM" id="MobiDB-lite"/>
    </source>
</evidence>
<dbReference type="OrthoDB" id="673623at2759"/>
<feature type="domain" description="DUF6598" evidence="2">
    <location>
        <begin position="278"/>
        <end position="504"/>
    </location>
</feature>
<name>A0A6G1BL03_9ORYZ</name>
<dbReference type="Proteomes" id="UP000479710">
    <property type="component" value="Unassembled WGS sequence"/>
</dbReference>
<evidence type="ECO:0000313" key="3">
    <source>
        <dbReference type="EMBL" id="KAF0888481.1"/>
    </source>
</evidence>
<reference evidence="3 4" key="1">
    <citation type="submission" date="2019-11" db="EMBL/GenBank/DDBJ databases">
        <title>Whole genome sequence of Oryza granulata.</title>
        <authorList>
            <person name="Li W."/>
        </authorList>
    </citation>
    <scope>NUCLEOTIDE SEQUENCE [LARGE SCALE GENOMIC DNA]</scope>
    <source>
        <strain evidence="4">cv. Menghai</strain>
        <tissue evidence="3">Leaf</tissue>
    </source>
</reference>
<feature type="compositionally biased region" description="Acidic residues" evidence="1">
    <location>
        <begin position="178"/>
        <end position="199"/>
    </location>
</feature>
<dbReference type="EMBL" id="SPHZ02000012">
    <property type="protein sequence ID" value="KAF0888481.1"/>
    <property type="molecule type" value="Genomic_DNA"/>
</dbReference>
<sequence>MNTYTNTPVLAPHPQSPESTSPPPTILSPCVRGEVAHMQILRRSILRLHRRYDIAYSPASAALLNPRLIALSRSLLFSVQAPARSRLWPAAVSPPVAASFSSDLRGRPVSRFPTGSRKMGSSNGIEDANYAYEDANRLAVDVNDGKQYAGSAALEHEDVRRGTKNVIALYGDGHSDDDKEDEREEIEIDDDKAYDSTSDEDGLYCCDDVWPTNHVITKHPLENSSHRDGSIYRGTCRWKIDHSIADRNETSLEAMMLSDPKDCSQDGENCRVHEPHRMLQIFSLKLAKIPVDSGSVELYGYIAVRDSLDSSLNYVVNLSRDCPIIVEQGSLIRMTGPKRGIQIYGTILIEYDMRIKTEEEDRDLQLIDGVAYYDDSIISGHTFTNRIHGDCGAVDITLSLLDSAVEATVEVAISEVQSSFNLSLSSFISVLHDEIQLFHGTICESRGLRRSVVAVVMGTWMHLKFNVGSGSYSYAEHCCSFKAKKHRCDSQEIKTELAIISVKVTWSTLYSFYDPQKKLLIL</sequence>
<accession>A0A6G1BL03</accession>
<gene>
    <name evidence="3" type="ORF">E2562_014718</name>
</gene>
<dbReference type="PANTHER" id="PTHR33065">
    <property type="entry name" value="OS07G0486400 PROTEIN"/>
    <property type="match status" value="1"/>
</dbReference>
<protein>
    <recommendedName>
        <fullName evidence="2">DUF6598 domain-containing protein</fullName>
    </recommendedName>
</protein>
<dbReference type="PANTHER" id="PTHR33065:SF88">
    <property type="entry name" value="OS11G0104220 PROTEIN"/>
    <property type="match status" value="1"/>
</dbReference>
<organism evidence="3 4">
    <name type="scientific">Oryza meyeriana var. granulata</name>
    <dbReference type="NCBI Taxonomy" id="110450"/>
    <lineage>
        <taxon>Eukaryota</taxon>
        <taxon>Viridiplantae</taxon>
        <taxon>Streptophyta</taxon>
        <taxon>Embryophyta</taxon>
        <taxon>Tracheophyta</taxon>
        <taxon>Spermatophyta</taxon>
        <taxon>Magnoliopsida</taxon>
        <taxon>Liliopsida</taxon>
        <taxon>Poales</taxon>
        <taxon>Poaceae</taxon>
        <taxon>BOP clade</taxon>
        <taxon>Oryzoideae</taxon>
        <taxon>Oryzeae</taxon>
        <taxon>Oryzinae</taxon>
        <taxon>Oryza</taxon>
        <taxon>Oryza meyeriana</taxon>
    </lineage>
</organism>
<dbReference type="InterPro" id="IPR046533">
    <property type="entry name" value="DUF6598"/>
</dbReference>
<keyword evidence="4" id="KW-1185">Reference proteome</keyword>
<comment type="caution">
    <text evidence="3">The sequence shown here is derived from an EMBL/GenBank/DDBJ whole genome shotgun (WGS) entry which is preliminary data.</text>
</comment>
<proteinExistence type="predicted"/>
<dbReference type="AlphaFoldDB" id="A0A6G1BL03"/>
<evidence type="ECO:0000259" key="2">
    <source>
        <dbReference type="Pfam" id="PF20241"/>
    </source>
</evidence>
<feature type="region of interest" description="Disordered" evidence="1">
    <location>
        <begin position="170"/>
        <end position="199"/>
    </location>
</feature>